<dbReference type="InterPro" id="IPR046335">
    <property type="entry name" value="LacI/GalR-like_sensor"/>
</dbReference>
<accession>A0A1B1YL13</accession>
<dbReference type="RefSeq" id="WP_015359288.1">
    <property type="nucleotide sequence ID" value="NZ_CP014673.1"/>
</dbReference>
<evidence type="ECO:0000259" key="4">
    <source>
        <dbReference type="PROSITE" id="PS50949"/>
    </source>
</evidence>
<dbReference type="Gene3D" id="3.40.50.2300">
    <property type="match status" value="2"/>
</dbReference>
<dbReference type="PANTHER" id="PTHR30146:SF150">
    <property type="entry name" value="ARABINOSE METABOLISM TRANSCRIPTIONAL REPRESSOR"/>
    <property type="match status" value="1"/>
</dbReference>
<evidence type="ECO:0000256" key="3">
    <source>
        <dbReference type="ARBA" id="ARBA00023163"/>
    </source>
</evidence>
<dbReference type="GO" id="GO:0003700">
    <property type="term" value="F:DNA-binding transcription factor activity"/>
    <property type="evidence" value="ECO:0007669"/>
    <property type="project" value="InterPro"/>
</dbReference>
<evidence type="ECO:0000313" key="5">
    <source>
        <dbReference type="EMBL" id="ANX01477.1"/>
    </source>
</evidence>
<dbReference type="AlphaFoldDB" id="A0A1B1YL13"/>
<evidence type="ECO:0000256" key="2">
    <source>
        <dbReference type="ARBA" id="ARBA00023125"/>
    </source>
</evidence>
<gene>
    <name evidence="5" type="ORF">CSTERLE_07785</name>
</gene>
<evidence type="ECO:0000313" key="6">
    <source>
        <dbReference type="Proteomes" id="UP000092931"/>
    </source>
</evidence>
<dbReference type="SUPFAM" id="SSF46785">
    <property type="entry name" value="Winged helix' DNA-binding domain"/>
    <property type="match status" value="1"/>
</dbReference>
<dbReference type="SUPFAM" id="SSF53822">
    <property type="entry name" value="Periplasmic binding protein-like I"/>
    <property type="match status" value="1"/>
</dbReference>
<keyword evidence="1" id="KW-0805">Transcription regulation</keyword>
<feature type="domain" description="HTH gntR-type" evidence="4">
    <location>
        <begin position="5"/>
        <end position="73"/>
    </location>
</feature>
<protein>
    <submittedName>
        <fullName evidence="5">Arabinose metabolism transcriptional repressor AraR</fullName>
    </submittedName>
</protein>
<reference evidence="5 6" key="1">
    <citation type="submission" date="2016-02" db="EMBL/GenBank/DDBJ databases">
        <title>Comparison of Clostridium stercorarium subspecies using comparative genomics and transcriptomics.</title>
        <authorList>
            <person name="Schellenberg J."/>
            <person name="Thallinger G."/>
            <person name="Levin D.B."/>
            <person name="Zhang X."/>
            <person name="Alvare G."/>
            <person name="Fristensky B."/>
            <person name="Sparling R."/>
        </authorList>
    </citation>
    <scope>NUCLEOTIDE SEQUENCE [LARGE SCALE GENOMIC DNA]</scope>
    <source>
        <strain evidence="5 6">DSM 9219</strain>
    </source>
</reference>
<organism evidence="5 6">
    <name type="scientific">Thermoclostridium stercorarium subsp. leptospartum DSM 9219</name>
    <dbReference type="NCBI Taxonomy" id="1346611"/>
    <lineage>
        <taxon>Bacteria</taxon>
        <taxon>Bacillati</taxon>
        <taxon>Bacillota</taxon>
        <taxon>Clostridia</taxon>
        <taxon>Eubacteriales</taxon>
        <taxon>Oscillospiraceae</taxon>
        <taxon>Thermoclostridium</taxon>
    </lineage>
</organism>
<dbReference type="InterPro" id="IPR036388">
    <property type="entry name" value="WH-like_DNA-bd_sf"/>
</dbReference>
<keyword evidence="3" id="KW-0804">Transcription</keyword>
<dbReference type="Pfam" id="PF13377">
    <property type="entry name" value="Peripla_BP_3"/>
    <property type="match status" value="1"/>
</dbReference>
<dbReference type="PANTHER" id="PTHR30146">
    <property type="entry name" value="LACI-RELATED TRANSCRIPTIONAL REPRESSOR"/>
    <property type="match status" value="1"/>
</dbReference>
<dbReference type="InterPro" id="IPR036390">
    <property type="entry name" value="WH_DNA-bd_sf"/>
</dbReference>
<sequence length="359" mass="40650">MEQDKPKYLQLKEYLIGLIENNELPRGNKIPSENELAEKFHISRHTVRRAISELVNEGVLITSQGKGTFVNNEPKSRQNLIGVITTYIGDYIFPSIIRGIDQVLSENGYSIALGCTNNQFDKERQCLENFMKQDIKGLIVETTKSALPNPNIELYDEFRKRNIPVLFMHGSYKGYSASSIYEDDVEAGYIATKHLIELGHRKIAGIFKIDDIQGHARFEGYCRAHRESGIDINDKRIMWFGTDDMLYKFGKQSGDMVIEFLEDSTSLVCYNEQISIKVIDIIREKGLTIPERLSLVSFDDSELAVASEVKMTTVAHPKEKLGIEAANLMLKMIKEGDGIFKVKMTPELVVRNSTGRVNG</sequence>
<dbReference type="SMART" id="SM00345">
    <property type="entry name" value="HTH_GNTR"/>
    <property type="match status" value="1"/>
</dbReference>
<dbReference type="PROSITE" id="PS50949">
    <property type="entry name" value="HTH_GNTR"/>
    <property type="match status" value="1"/>
</dbReference>
<dbReference type="Pfam" id="PF00392">
    <property type="entry name" value="GntR"/>
    <property type="match status" value="1"/>
</dbReference>
<dbReference type="CDD" id="cd01541">
    <property type="entry name" value="PBP1_AraR"/>
    <property type="match status" value="1"/>
</dbReference>
<dbReference type="FunFam" id="1.10.10.10:FF:000079">
    <property type="entry name" value="GntR family transcriptional regulator"/>
    <property type="match status" value="1"/>
</dbReference>
<dbReference type="PRINTS" id="PR00035">
    <property type="entry name" value="HTHGNTR"/>
</dbReference>
<dbReference type="CDD" id="cd07377">
    <property type="entry name" value="WHTH_GntR"/>
    <property type="match status" value="1"/>
</dbReference>
<dbReference type="EMBL" id="CP014673">
    <property type="protein sequence ID" value="ANX01477.1"/>
    <property type="molecule type" value="Genomic_DNA"/>
</dbReference>
<dbReference type="InterPro" id="IPR000524">
    <property type="entry name" value="Tscrpt_reg_HTH_GntR"/>
</dbReference>
<dbReference type="Proteomes" id="UP000092931">
    <property type="component" value="Chromosome"/>
</dbReference>
<dbReference type="InterPro" id="IPR033532">
    <property type="entry name" value="AraR_ligand_bind_dom"/>
</dbReference>
<keyword evidence="2" id="KW-0238">DNA-binding</keyword>
<dbReference type="GO" id="GO:0000976">
    <property type="term" value="F:transcription cis-regulatory region binding"/>
    <property type="evidence" value="ECO:0007669"/>
    <property type="project" value="TreeGrafter"/>
</dbReference>
<proteinExistence type="predicted"/>
<dbReference type="InterPro" id="IPR028082">
    <property type="entry name" value="Peripla_BP_I"/>
</dbReference>
<dbReference type="Gene3D" id="1.10.10.10">
    <property type="entry name" value="Winged helix-like DNA-binding domain superfamily/Winged helix DNA-binding domain"/>
    <property type="match status" value="1"/>
</dbReference>
<evidence type="ECO:0000256" key="1">
    <source>
        <dbReference type="ARBA" id="ARBA00023015"/>
    </source>
</evidence>
<name>A0A1B1YL13_THEST</name>